<evidence type="ECO:0000313" key="1">
    <source>
        <dbReference type="EMBL" id="KAF6161217.1"/>
    </source>
</evidence>
<gene>
    <name evidence="1" type="ORF">GIB67_042356</name>
</gene>
<dbReference type="EMBL" id="JACGCM010001138">
    <property type="protein sequence ID" value="KAF6161217.1"/>
    <property type="molecule type" value="Genomic_DNA"/>
</dbReference>
<dbReference type="Proteomes" id="UP000541444">
    <property type="component" value="Unassembled WGS sequence"/>
</dbReference>
<reference evidence="1 2" key="1">
    <citation type="journal article" date="2020" name="IScience">
        <title>Genome Sequencing of the Endangered Kingdonia uniflora (Circaeasteraceae, Ranunculales) Reveals Potential Mechanisms of Evolutionary Specialization.</title>
        <authorList>
            <person name="Sun Y."/>
            <person name="Deng T."/>
            <person name="Zhang A."/>
            <person name="Moore M.J."/>
            <person name="Landis J.B."/>
            <person name="Lin N."/>
            <person name="Zhang H."/>
            <person name="Zhang X."/>
            <person name="Huang J."/>
            <person name="Zhang X."/>
            <person name="Sun H."/>
            <person name="Wang H."/>
        </authorList>
    </citation>
    <scope>NUCLEOTIDE SEQUENCE [LARGE SCALE GENOMIC DNA]</scope>
    <source>
        <strain evidence="1">TB1705</strain>
        <tissue evidence="1">Leaf</tissue>
    </source>
</reference>
<proteinExistence type="predicted"/>
<comment type="caution">
    <text evidence="1">The sequence shown here is derived from an EMBL/GenBank/DDBJ whole genome shotgun (WGS) entry which is preliminary data.</text>
</comment>
<name>A0A7J7N275_9MAGN</name>
<dbReference type="AlphaFoldDB" id="A0A7J7N275"/>
<sequence length="54" mass="6136">MSVLTRVWAPSMSDVMASYPVILRPCAAMVEVFTLRCVEFVRDASSRRLRVGFK</sequence>
<protein>
    <submittedName>
        <fullName evidence="1">Uncharacterized protein</fullName>
    </submittedName>
</protein>
<keyword evidence="2" id="KW-1185">Reference proteome</keyword>
<evidence type="ECO:0000313" key="2">
    <source>
        <dbReference type="Proteomes" id="UP000541444"/>
    </source>
</evidence>
<accession>A0A7J7N275</accession>
<organism evidence="1 2">
    <name type="scientific">Kingdonia uniflora</name>
    <dbReference type="NCBI Taxonomy" id="39325"/>
    <lineage>
        <taxon>Eukaryota</taxon>
        <taxon>Viridiplantae</taxon>
        <taxon>Streptophyta</taxon>
        <taxon>Embryophyta</taxon>
        <taxon>Tracheophyta</taxon>
        <taxon>Spermatophyta</taxon>
        <taxon>Magnoliopsida</taxon>
        <taxon>Ranunculales</taxon>
        <taxon>Circaeasteraceae</taxon>
        <taxon>Kingdonia</taxon>
    </lineage>
</organism>